<dbReference type="PIRSF" id="PIRSF036852">
    <property type="entry name" value="Ribonuclease_H1_euk"/>
    <property type="match status" value="1"/>
</dbReference>
<dbReference type="OrthoDB" id="7845843at2"/>
<dbReference type="Gene3D" id="3.30.420.10">
    <property type="entry name" value="Ribonuclease H-like superfamily/Ribonuclease H"/>
    <property type="match status" value="1"/>
</dbReference>
<dbReference type="CDD" id="cd09280">
    <property type="entry name" value="RNase_HI_eukaryote_like"/>
    <property type="match status" value="1"/>
</dbReference>
<accession>A0A2T3J8K7</accession>
<dbReference type="GO" id="GO:0003676">
    <property type="term" value="F:nucleic acid binding"/>
    <property type="evidence" value="ECO:0007669"/>
    <property type="project" value="InterPro"/>
</dbReference>
<dbReference type="SUPFAM" id="SSF53098">
    <property type="entry name" value="Ribonuclease H-like"/>
    <property type="match status" value="1"/>
</dbReference>
<evidence type="ECO:0000256" key="8">
    <source>
        <dbReference type="ARBA" id="ARBA00022723"/>
    </source>
</evidence>
<dbReference type="Pfam" id="PF00075">
    <property type="entry name" value="RNase_H"/>
    <property type="match status" value="1"/>
</dbReference>
<dbReference type="GO" id="GO:0000287">
    <property type="term" value="F:magnesium ion binding"/>
    <property type="evidence" value="ECO:0007669"/>
    <property type="project" value="InterPro"/>
</dbReference>
<dbReference type="AlphaFoldDB" id="A0A2T3J8K7"/>
<dbReference type="InterPro" id="IPR012337">
    <property type="entry name" value="RNaseH-like_sf"/>
</dbReference>
<feature type="domain" description="RNase H type-1" evidence="13">
    <location>
        <begin position="76"/>
        <end position="225"/>
    </location>
</feature>
<comment type="caution">
    <text evidence="14">The sequence shown here is derived from an EMBL/GenBank/DDBJ whole genome shotgun (WGS) entry which is preliminary data.</text>
</comment>
<comment type="catalytic activity">
    <reaction evidence="1">
        <text>Endonucleolytic cleavage to 5'-phosphomonoester.</text>
        <dbReference type="EC" id="3.1.26.4"/>
    </reaction>
</comment>
<dbReference type="EMBL" id="PYMJ01000035">
    <property type="protein sequence ID" value="PSU45127.1"/>
    <property type="molecule type" value="Genomic_DNA"/>
</dbReference>
<keyword evidence="7" id="KW-0540">Nuclease</keyword>
<name>A0A2T3J8K7_9GAMM</name>
<evidence type="ECO:0000256" key="9">
    <source>
        <dbReference type="ARBA" id="ARBA00022759"/>
    </source>
</evidence>
<evidence type="ECO:0000256" key="5">
    <source>
        <dbReference type="ARBA" id="ARBA00012180"/>
    </source>
</evidence>
<dbReference type="InterPro" id="IPR002156">
    <property type="entry name" value="RNaseH_domain"/>
</dbReference>
<evidence type="ECO:0000313" key="15">
    <source>
        <dbReference type="Proteomes" id="UP000240987"/>
    </source>
</evidence>
<evidence type="ECO:0000256" key="11">
    <source>
        <dbReference type="ARBA" id="ARBA00022842"/>
    </source>
</evidence>
<dbReference type="InterPro" id="IPR036397">
    <property type="entry name" value="RNaseH_sf"/>
</dbReference>
<dbReference type="InterPro" id="IPR017067">
    <property type="entry name" value="RNase_H1_euk"/>
</dbReference>
<sequence length="249" mass="27760">MAKKFYVVWAGRETGVFTSWPYTKKLVDKFPQARYKSFPTEQEAEAAFASGRVSTPRSSVKKTAPKPSESLAPKTANFEVNIYCDGACDPNPGKSGSGVAVYRDGALAELWYGLYNPMGTNNTAELNALHQSLLIAKQEIEKGLRVQVLADSQYAINCLTLWAYSWKTKGWKRKVAGDIKNLELIQQAHALYDAIKNRVVVSHVKAHIGVEGNELADRMSVYGADQEQHDFCQYSEALDIEKVLNYKRG</sequence>
<dbReference type="PANTHER" id="PTHR10642:SF26">
    <property type="entry name" value="RIBONUCLEASE H1"/>
    <property type="match status" value="1"/>
</dbReference>
<evidence type="ECO:0000256" key="10">
    <source>
        <dbReference type="ARBA" id="ARBA00022801"/>
    </source>
</evidence>
<dbReference type="PANTHER" id="PTHR10642">
    <property type="entry name" value="RIBONUCLEASE H1"/>
    <property type="match status" value="1"/>
</dbReference>
<keyword evidence="15" id="KW-1185">Reference proteome</keyword>
<dbReference type="Proteomes" id="UP000240987">
    <property type="component" value="Unassembled WGS sequence"/>
</dbReference>
<evidence type="ECO:0000256" key="1">
    <source>
        <dbReference type="ARBA" id="ARBA00000077"/>
    </source>
</evidence>
<gene>
    <name evidence="14" type="ORF">C9J12_23880</name>
</gene>
<dbReference type="GO" id="GO:0043137">
    <property type="term" value="P:DNA replication, removal of RNA primer"/>
    <property type="evidence" value="ECO:0007669"/>
    <property type="project" value="TreeGrafter"/>
</dbReference>
<dbReference type="FunFam" id="3.40.970.10:FF:000002">
    <property type="entry name" value="Ribonuclease H"/>
    <property type="match status" value="1"/>
</dbReference>
<comment type="function">
    <text evidence="3">Endonuclease that specifically degrades the RNA of RNA-DNA hybrids.</text>
</comment>
<dbReference type="EC" id="3.1.26.4" evidence="5"/>
<comment type="similarity">
    <text evidence="4">Belongs to the RNase H family.</text>
</comment>
<evidence type="ECO:0000256" key="2">
    <source>
        <dbReference type="ARBA" id="ARBA00001946"/>
    </source>
</evidence>
<dbReference type="Pfam" id="PF01693">
    <property type="entry name" value="Cauli_VI"/>
    <property type="match status" value="1"/>
</dbReference>
<dbReference type="GO" id="GO:0004523">
    <property type="term" value="F:RNA-DNA hybrid ribonuclease activity"/>
    <property type="evidence" value="ECO:0007669"/>
    <property type="project" value="UniProtKB-EC"/>
</dbReference>
<dbReference type="Gene3D" id="3.40.970.10">
    <property type="entry name" value="Ribonuclease H1, N-terminal domain"/>
    <property type="match status" value="1"/>
</dbReference>
<dbReference type="InterPro" id="IPR011320">
    <property type="entry name" value="RNase_H1_N"/>
</dbReference>
<reference evidence="14 15" key="1">
    <citation type="submission" date="2018-01" db="EMBL/GenBank/DDBJ databases">
        <title>Whole genome sequencing of Histamine producing bacteria.</title>
        <authorList>
            <person name="Butler K."/>
        </authorList>
    </citation>
    <scope>NUCLEOTIDE SEQUENCE [LARGE SCALE GENOMIC DNA]</scope>
    <source>
        <strain evidence="14 15">JCM 12947</strain>
    </source>
</reference>
<evidence type="ECO:0000313" key="14">
    <source>
        <dbReference type="EMBL" id="PSU45127.1"/>
    </source>
</evidence>
<dbReference type="InterPro" id="IPR050092">
    <property type="entry name" value="RNase_H"/>
</dbReference>
<feature type="region of interest" description="Disordered" evidence="12">
    <location>
        <begin position="47"/>
        <end position="71"/>
    </location>
</feature>
<keyword evidence="9" id="KW-0255">Endonuclease</keyword>
<dbReference type="RefSeq" id="WP_107244994.1">
    <property type="nucleotide sequence ID" value="NZ_PYMJ01000035.1"/>
</dbReference>
<evidence type="ECO:0000256" key="3">
    <source>
        <dbReference type="ARBA" id="ARBA00004065"/>
    </source>
</evidence>
<protein>
    <recommendedName>
        <fullName evidence="6">Ribonuclease H</fullName>
        <ecNumber evidence="5">3.1.26.4</ecNumber>
    </recommendedName>
</protein>
<dbReference type="SUPFAM" id="SSF55658">
    <property type="entry name" value="L9 N-domain-like"/>
    <property type="match status" value="1"/>
</dbReference>
<evidence type="ECO:0000259" key="13">
    <source>
        <dbReference type="PROSITE" id="PS50879"/>
    </source>
</evidence>
<comment type="cofactor">
    <cofactor evidence="2">
        <name>Mg(2+)</name>
        <dbReference type="ChEBI" id="CHEBI:18420"/>
    </cofactor>
</comment>
<evidence type="ECO:0000256" key="7">
    <source>
        <dbReference type="ARBA" id="ARBA00022722"/>
    </source>
</evidence>
<evidence type="ECO:0000256" key="12">
    <source>
        <dbReference type="SAM" id="MobiDB-lite"/>
    </source>
</evidence>
<dbReference type="InterPro" id="IPR037056">
    <property type="entry name" value="RNase_H1_N_sf"/>
</dbReference>
<proteinExistence type="inferred from homology"/>
<keyword evidence="10" id="KW-0378">Hydrolase</keyword>
<organism evidence="14 15">
    <name type="scientific">Photobacterium frigidiphilum</name>
    <dbReference type="NCBI Taxonomy" id="264736"/>
    <lineage>
        <taxon>Bacteria</taxon>
        <taxon>Pseudomonadati</taxon>
        <taxon>Pseudomonadota</taxon>
        <taxon>Gammaproteobacteria</taxon>
        <taxon>Vibrionales</taxon>
        <taxon>Vibrionaceae</taxon>
        <taxon>Photobacterium</taxon>
    </lineage>
</organism>
<evidence type="ECO:0000256" key="6">
    <source>
        <dbReference type="ARBA" id="ARBA00017721"/>
    </source>
</evidence>
<keyword evidence="8" id="KW-0479">Metal-binding</keyword>
<keyword evidence="11" id="KW-0460">Magnesium</keyword>
<dbReference type="PROSITE" id="PS50879">
    <property type="entry name" value="RNASE_H_1"/>
    <property type="match status" value="1"/>
</dbReference>
<dbReference type="InterPro" id="IPR009027">
    <property type="entry name" value="Ribosomal_bL9/RNase_H1_N"/>
</dbReference>
<evidence type="ECO:0000256" key="4">
    <source>
        <dbReference type="ARBA" id="ARBA00005300"/>
    </source>
</evidence>